<name>A0ABP7XV05_9ACTN</name>
<keyword evidence="3" id="KW-0813">Transport</keyword>
<keyword evidence="4 8" id="KW-1003">Cell membrane</keyword>
<dbReference type="PANTHER" id="PTHR30269">
    <property type="entry name" value="TRANSMEMBRANE PROTEIN YFCA"/>
    <property type="match status" value="1"/>
</dbReference>
<evidence type="ECO:0000313" key="9">
    <source>
        <dbReference type="EMBL" id="GAA4125996.1"/>
    </source>
</evidence>
<keyword evidence="6 8" id="KW-1133">Transmembrane helix</keyword>
<evidence type="ECO:0000256" key="6">
    <source>
        <dbReference type="ARBA" id="ARBA00022989"/>
    </source>
</evidence>
<comment type="similarity">
    <text evidence="2 8">Belongs to the 4-toluene sulfonate uptake permease (TSUP) (TC 2.A.102) family.</text>
</comment>
<evidence type="ECO:0000256" key="2">
    <source>
        <dbReference type="ARBA" id="ARBA00009142"/>
    </source>
</evidence>
<evidence type="ECO:0000256" key="7">
    <source>
        <dbReference type="ARBA" id="ARBA00023136"/>
    </source>
</evidence>
<feature type="transmembrane region" description="Helical" evidence="8">
    <location>
        <begin position="211"/>
        <end position="230"/>
    </location>
</feature>
<dbReference type="EMBL" id="BAAAZH010000028">
    <property type="protein sequence ID" value="GAA4125996.1"/>
    <property type="molecule type" value="Genomic_DNA"/>
</dbReference>
<evidence type="ECO:0000256" key="5">
    <source>
        <dbReference type="ARBA" id="ARBA00022692"/>
    </source>
</evidence>
<accession>A0ABP7XV05</accession>
<feature type="transmembrane region" description="Helical" evidence="8">
    <location>
        <begin position="156"/>
        <end position="176"/>
    </location>
</feature>
<gene>
    <name evidence="9" type="ORF">GCM10022215_34970</name>
</gene>
<reference evidence="10" key="1">
    <citation type="journal article" date="2019" name="Int. J. Syst. Evol. Microbiol.">
        <title>The Global Catalogue of Microorganisms (GCM) 10K type strain sequencing project: providing services to taxonomists for standard genome sequencing and annotation.</title>
        <authorList>
            <consortium name="The Broad Institute Genomics Platform"/>
            <consortium name="The Broad Institute Genome Sequencing Center for Infectious Disease"/>
            <person name="Wu L."/>
            <person name="Ma J."/>
        </authorList>
    </citation>
    <scope>NUCLEOTIDE SEQUENCE [LARGE SCALE GENOMIC DNA]</scope>
    <source>
        <strain evidence="10">JCM 16703</strain>
    </source>
</reference>
<dbReference type="InterPro" id="IPR002781">
    <property type="entry name" value="TM_pro_TauE-like"/>
</dbReference>
<feature type="transmembrane region" description="Helical" evidence="8">
    <location>
        <begin position="42"/>
        <end position="62"/>
    </location>
</feature>
<feature type="transmembrane region" description="Helical" evidence="8">
    <location>
        <begin position="237"/>
        <end position="256"/>
    </location>
</feature>
<dbReference type="InterPro" id="IPR036259">
    <property type="entry name" value="MFS_trans_sf"/>
</dbReference>
<evidence type="ECO:0000256" key="8">
    <source>
        <dbReference type="RuleBase" id="RU363041"/>
    </source>
</evidence>
<protein>
    <recommendedName>
        <fullName evidence="8">Probable membrane transporter protein</fullName>
    </recommendedName>
</protein>
<organism evidence="9 10">
    <name type="scientific">Nocardioides fonticola</name>
    <dbReference type="NCBI Taxonomy" id="450363"/>
    <lineage>
        <taxon>Bacteria</taxon>
        <taxon>Bacillati</taxon>
        <taxon>Actinomycetota</taxon>
        <taxon>Actinomycetes</taxon>
        <taxon>Propionibacteriales</taxon>
        <taxon>Nocardioidaceae</taxon>
        <taxon>Nocardioides</taxon>
    </lineage>
</organism>
<keyword evidence="7 8" id="KW-0472">Membrane</keyword>
<evidence type="ECO:0000256" key="3">
    <source>
        <dbReference type="ARBA" id="ARBA00022448"/>
    </source>
</evidence>
<dbReference type="Pfam" id="PF01925">
    <property type="entry name" value="TauE"/>
    <property type="match status" value="1"/>
</dbReference>
<dbReference type="RefSeq" id="WP_344734756.1">
    <property type="nucleotide sequence ID" value="NZ_BAAAZH010000028.1"/>
</dbReference>
<proteinExistence type="inferred from homology"/>
<evidence type="ECO:0000256" key="1">
    <source>
        <dbReference type="ARBA" id="ARBA00004651"/>
    </source>
</evidence>
<evidence type="ECO:0000256" key="4">
    <source>
        <dbReference type="ARBA" id="ARBA00022475"/>
    </source>
</evidence>
<dbReference type="InterPro" id="IPR052017">
    <property type="entry name" value="TSUP"/>
</dbReference>
<keyword evidence="10" id="KW-1185">Reference proteome</keyword>
<dbReference type="PANTHER" id="PTHR30269:SF0">
    <property type="entry name" value="MEMBRANE TRANSPORTER PROTEIN YFCA-RELATED"/>
    <property type="match status" value="1"/>
</dbReference>
<comment type="subcellular location">
    <subcellularLocation>
        <location evidence="1 8">Cell membrane</location>
        <topology evidence="1 8">Multi-pass membrane protein</topology>
    </subcellularLocation>
</comment>
<feature type="transmembrane region" description="Helical" evidence="8">
    <location>
        <begin position="188"/>
        <end position="205"/>
    </location>
</feature>
<evidence type="ECO:0000313" key="10">
    <source>
        <dbReference type="Proteomes" id="UP001501495"/>
    </source>
</evidence>
<comment type="caution">
    <text evidence="9">The sequence shown here is derived from an EMBL/GenBank/DDBJ whole genome shotgun (WGS) entry which is preliminary data.</text>
</comment>
<sequence length="257" mass="25801">MTPGDSLLVLAAGVAAGVINSVVGSATLLTFPLLLSLGVPPVVANVSNNIGLVPGALFGAVAYRRELAGQRSRLLRWGLAAVAGSLLGSVLLLALPSDAFEAVVPALVLLGVGLVVAGPPVSRWVARRAPEGRVASDGILPEPRWLSPAVVGTGVYGGYFGAAQGVMLIALLGVGYSTDLHRVNAVKNALAAAINGVAGLLFALVADVDWWIALLLAVGSGLGGILGGSYGRRLPPTVLRGLVVAVGLAAFVSILVT</sequence>
<dbReference type="Proteomes" id="UP001501495">
    <property type="component" value="Unassembled WGS sequence"/>
</dbReference>
<keyword evidence="5 8" id="KW-0812">Transmembrane</keyword>
<dbReference type="SUPFAM" id="SSF103473">
    <property type="entry name" value="MFS general substrate transporter"/>
    <property type="match status" value="1"/>
</dbReference>
<feature type="transmembrane region" description="Helical" evidence="8">
    <location>
        <begin position="74"/>
        <end position="95"/>
    </location>
</feature>